<evidence type="ECO:0000313" key="4">
    <source>
        <dbReference type="EMBL" id="MVO08281.1"/>
    </source>
</evidence>
<keyword evidence="2" id="KW-1133">Transmembrane helix</keyword>
<comment type="caution">
    <text evidence="4">The sequence shown here is derived from an EMBL/GenBank/DDBJ whole genome shotgun (WGS) entry which is preliminary data.</text>
</comment>
<dbReference type="AlphaFoldDB" id="A0A6I4IJY7"/>
<protein>
    <submittedName>
        <fullName evidence="4">Alpha/beta hydrolase fold domain-containing protein</fullName>
    </submittedName>
</protein>
<evidence type="ECO:0000256" key="1">
    <source>
        <dbReference type="ARBA" id="ARBA00022801"/>
    </source>
</evidence>
<dbReference type="InterPro" id="IPR049492">
    <property type="entry name" value="BD-FAE-like_dom"/>
</dbReference>
<dbReference type="InterPro" id="IPR050300">
    <property type="entry name" value="GDXG_lipolytic_enzyme"/>
</dbReference>
<feature type="domain" description="BD-FAE-like" evidence="3">
    <location>
        <begin position="87"/>
        <end position="253"/>
    </location>
</feature>
<keyword evidence="1 4" id="KW-0378">Hydrolase</keyword>
<dbReference type="Pfam" id="PF20434">
    <property type="entry name" value="BD-FAE"/>
    <property type="match status" value="1"/>
</dbReference>
<sequence length="314" mass="36149">MKLFVVQIQKNSIILIFFILINSNAMLLFAQQMIQKDTSYTIHSEYIKQKRKYPQITIVKPDTTKNTITVTHNIIYNKKNNKPLHLDAYYFKSKDKLPAVFLIHGGGWKSGNKSMLQPLAQSISKKRYQCFSIEYSLSNEAKYPQSIDDILEAITFVKKEAAKFSVDTSKTVILGCSSGGQMASLIGTKYPKKIQAIVNLDGILAFHHPESKEGKLASKWLGGTYEEKPEVWQEASALSHVNENTPPILFINSQFERFHAGRDDMIQILNQYHIYNQIKQIENSPHTFWLFHPWFNETTICITQFLDKFFKSNP</sequence>
<dbReference type="EMBL" id="WQLW01000002">
    <property type="protein sequence ID" value="MVO08281.1"/>
    <property type="molecule type" value="Genomic_DNA"/>
</dbReference>
<dbReference type="PANTHER" id="PTHR48081">
    <property type="entry name" value="AB HYDROLASE SUPERFAMILY PROTEIN C4A8.06C"/>
    <property type="match status" value="1"/>
</dbReference>
<keyword evidence="2" id="KW-0472">Membrane</keyword>
<feature type="transmembrane region" description="Helical" evidence="2">
    <location>
        <begin position="12"/>
        <end position="30"/>
    </location>
</feature>
<dbReference type="SUPFAM" id="SSF53474">
    <property type="entry name" value="alpha/beta-Hydrolases"/>
    <property type="match status" value="1"/>
</dbReference>
<dbReference type="InterPro" id="IPR029058">
    <property type="entry name" value="AB_hydrolase_fold"/>
</dbReference>
<evidence type="ECO:0000256" key="2">
    <source>
        <dbReference type="SAM" id="Phobius"/>
    </source>
</evidence>
<dbReference type="RefSeq" id="WP_140996676.1">
    <property type="nucleotide sequence ID" value="NZ_VDCZ01000002.1"/>
</dbReference>
<dbReference type="Gene3D" id="3.40.50.1820">
    <property type="entry name" value="alpha/beta hydrolase"/>
    <property type="match status" value="1"/>
</dbReference>
<dbReference type="OrthoDB" id="9777975at2"/>
<dbReference type="Proteomes" id="UP000431264">
    <property type="component" value="Unassembled WGS sequence"/>
</dbReference>
<organism evidence="4 5">
    <name type="scientific">Flavobacterium profundi</name>
    <dbReference type="NCBI Taxonomy" id="1774945"/>
    <lineage>
        <taxon>Bacteria</taxon>
        <taxon>Pseudomonadati</taxon>
        <taxon>Bacteroidota</taxon>
        <taxon>Flavobacteriia</taxon>
        <taxon>Flavobacteriales</taxon>
        <taxon>Flavobacteriaceae</taxon>
        <taxon>Flavobacterium</taxon>
    </lineage>
</organism>
<accession>A0A6I4IJY7</accession>
<name>A0A6I4IJY7_9FLAO</name>
<keyword evidence="5" id="KW-1185">Reference proteome</keyword>
<reference evidence="5" key="1">
    <citation type="submission" date="2019-05" db="EMBL/GenBank/DDBJ databases">
        <title>Flavobacterium profundi sp. nov., isolated from a deep-sea seamount.</title>
        <authorList>
            <person name="Zhang D.-C."/>
        </authorList>
    </citation>
    <scope>NUCLEOTIDE SEQUENCE [LARGE SCALE GENOMIC DNA]</scope>
    <source>
        <strain evidence="5">TP390</strain>
    </source>
</reference>
<dbReference type="GO" id="GO:0016787">
    <property type="term" value="F:hydrolase activity"/>
    <property type="evidence" value="ECO:0007669"/>
    <property type="project" value="UniProtKB-KW"/>
</dbReference>
<evidence type="ECO:0000259" key="3">
    <source>
        <dbReference type="Pfam" id="PF20434"/>
    </source>
</evidence>
<gene>
    <name evidence="4" type="ORF">GOQ30_03765</name>
</gene>
<keyword evidence="2" id="KW-0812">Transmembrane</keyword>
<proteinExistence type="predicted"/>
<evidence type="ECO:0000313" key="5">
    <source>
        <dbReference type="Proteomes" id="UP000431264"/>
    </source>
</evidence>